<feature type="transmembrane region" description="Helical" evidence="2">
    <location>
        <begin position="134"/>
        <end position="155"/>
    </location>
</feature>
<dbReference type="AlphaFoldDB" id="A0A078B1L3"/>
<dbReference type="Proteomes" id="UP000039865">
    <property type="component" value="Unassembled WGS sequence"/>
</dbReference>
<dbReference type="Pfam" id="PF07690">
    <property type="entry name" value="MFS_1"/>
    <property type="match status" value="1"/>
</dbReference>
<feature type="transmembrane region" description="Helical" evidence="2">
    <location>
        <begin position="82"/>
        <end position="101"/>
    </location>
</feature>
<feature type="domain" description="Major facilitator superfamily (MFS) profile" evidence="3">
    <location>
        <begin position="41"/>
        <end position="459"/>
    </location>
</feature>
<dbReference type="GO" id="GO:0022857">
    <property type="term" value="F:transmembrane transporter activity"/>
    <property type="evidence" value="ECO:0007669"/>
    <property type="project" value="InterPro"/>
</dbReference>
<evidence type="ECO:0000313" key="5">
    <source>
        <dbReference type="Proteomes" id="UP000039865"/>
    </source>
</evidence>
<dbReference type="OrthoDB" id="310740at2759"/>
<proteinExistence type="predicted"/>
<feature type="transmembrane region" description="Helical" evidence="2">
    <location>
        <begin position="311"/>
        <end position="332"/>
    </location>
</feature>
<name>A0A078B1L3_STYLE</name>
<dbReference type="EMBL" id="CCKQ01016583">
    <property type="protein sequence ID" value="CDW88455.1"/>
    <property type="molecule type" value="Genomic_DNA"/>
</dbReference>
<feature type="transmembrane region" description="Helical" evidence="2">
    <location>
        <begin position="108"/>
        <end position="128"/>
    </location>
</feature>
<feature type="transmembrane region" description="Helical" evidence="2">
    <location>
        <begin position="344"/>
        <end position="363"/>
    </location>
</feature>
<dbReference type="SUPFAM" id="SSF103473">
    <property type="entry name" value="MFS general substrate transporter"/>
    <property type="match status" value="1"/>
</dbReference>
<evidence type="ECO:0000256" key="1">
    <source>
        <dbReference type="ARBA" id="ARBA00004141"/>
    </source>
</evidence>
<dbReference type="InterPro" id="IPR020846">
    <property type="entry name" value="MFS_dom"/>
</dbReference>
<dbReference type="InterPro" id="IPR011701">
    <property type="entry name" value="MFS"/>
</dbReference>
<sequence>MNLQSRLDKRKPVFHKKSKKKSLFGIKLKSQFGLTQLFAIPIMNFGAGILLFFFNVQMIFLLKSPDFFNVSNSEIGSISSDIIFYSVLCQMAVVIIVGYIYDICGRRITLCITIFLQGLSLLLTPVVSPNIFPGLYLLRIMFAMASMGPICSPLINDYIEKGSRGRANALLIFGLQIGEFFNNVILLNIIKDYSLGAQFQIAALIVFIIPISGLFIIKEPRMNKKKRISTQSLLQLKKKVDGIQKAKGGFLKKFYKISSTVLKSCRTNIAIIICLYGNFLIKMTQMMFGPFLALWTASFIYSGMLKDQQEAQLLVQSFNTFGTFINMILIFPAGKVADMFQYKYIMPIVTLLKIACIVFFCLIERPSSIASYCLITLMQALYCFQNAFTDALLSRNIPKNIRGSMMGVYQFIGSIGTMIFSKVGGYVHDSLGAQYPFMIVGSLDILLVILLLGFTISGKFDH</sequence>
<evidence type="ECO:0000256" key="2">
    <source>
        <dbReference type="SAM" id="Phobius"/>
    </source>
</evidence>
<evidence type="ECO:0000259" key="3">
    <source>
        <dbReference type="PROSITE" id="PS50850"/>
    </source>
</evidence>
<dbReference type="InterPro" id="IPR036259">
    <property type="entry name" value="MFS_trans_sf"/>
</dbReference>
<feature type="transmembrane region" description="Helical" evidence="2">
    <location>
        <begin position="408"/>
        <end position="427"/>
    </location>
</feature>
<feature type="transmembrane region" description="Helical" evidence="2">
    <location>
        <begin position="433"/>
        <end position="456"/>
    </location>
</feature>
<keyword evidence="2" id="KW-0472">Membrane</keyword>
<feature type="transmembrane region" description="Helical" evidence="2">
    <location>
        <begin position="37"/>
        <end position="62"/>
    </location>
</feature>
<reference evidence="4 5" key="1">
    <citation type="submission" date="2014-06" db="EMBL/GenBank/DDBJ databases">
        <authorList>
            <person name="Swart Estienne"/>
        </authorList>
    </citation>
    <scope>NUCLEOTIDE SEQUENCE [LARGE SCALE GENOMIC DNA]</scope>
    <source>
        <strain evidence="4 5">130c</strain>
    </source>
</reference>
<dbReference type="GO" id="GO:0016020">
    <property type="term" value="C:membrane"/>
    <property type="evidence" value="ECO:0007669"/>
    <property type="project" value="UniProtKB-SubCell"/>
</dbReference>
<dbReference type="PROSITE" id="PS50850">
    <property type="entry name" value="MFS"/>
    <property type="match status" value="1"/>
</dbReference>
<dbReference type="PANTHER" id="PTHR23524:SF1">
    <property type="entry name" value="MRH DOMAIN-CONTAINING PROTEIN-RELATED"/>
    <property type="match status" value="1"/>
</dbReference>
<keyword evidence="2" id="KW-0812">Transmembrane</keyword>
<feature type="transmembrane region" description="Helical" evidence="2">
    <location>
        <begin position="286"/>
        <end position="305"/>
    </location>
</feature>
<keyword evidence="2" id="KW-1133">Transmembrane helix</keyword>
<organism evidence="4 5">
    <name type="scientific">Stylonychia lemnae</name>
    <name type="common">Ciliate</name>
    <dbReference type="NCBI Taxonomy" id="5949"/>
    <lineage>
        <taxon>Eukaryota</taxon>
        <taxon>Sar</taxon>
        <taxon>Alveolata</taxon>
        <taxon>Ciliophora</taxon>
        <taxon>Intramacronucleata</taxon>
        <taxon>Spirotrichea</taxon>
        <taxon>Stichotrichia</taxon>
        <taxon>Sporadotrichida</taxon>
        <taxon>Oxytrichidae</taxon>
        <taxon>Stylonychinae</taxon>
        <taxon>Stylonychia</taxon>
    </lineage>
</organism>
<dbReference type="PANTHER" id="PTHR23524">
    <property type="entry name" value="TRANSPORTER, PUTATIVE (AFU_ORTHOLOGUE AFUA_8G04850)-RELATED"/>
    <property type="match status" value="1"/>
</dbReference>
<gene>
    <name evidence="4" type="primary">Contig8990.g9611</name>
    <name evidence="4" type="ORF">STYLEM_17576</name>
</gene>
<comment type="subcellular location">
    <subcellularLocation>
        <location evidence="1">Membrane</location>
        <topology evidence="1">Multi-pass membrane protein</topology>
    </subcellularLocation>
</comment>
<evidence type="ECO:0000313" key="4">
    <source>
        <dbReference type="EMBL" id="CDW88455.1"/>
    </source>
</evidence>
<protein>
    <submittedName>
        <fullName evidence="4">Major facilitator superfamily mfs_1</fullName>
    </submittedName>
</protein>
<keyword evidence="5" id="KW-1185">Reference proteome</keyword>
<dbReference type="InParanoid" id="A0A078B1L3"/>
<dbReference type="Gene3D" id="1.20.1250.20">
    <property type="entry name" value="MFS general substrate transporter like domains"/>
    <property type="match status" value="1"/>
</dbReference>
<feature type="transmembrane region" description="Helical" evidence="2">
    <location>
        <begin position="167"/>
        <end position="190"/>
    </location>
</feature>
<accession>A0A078B1L3</accession>
<feature type="transmembrane region" description="Helical" evidence="2">
    <location>
        <begin position="196"/>
        <end position="217"/>
    </location>
</feature>